<feature type="compositionally biased region" description="Basic and acidic residues" evidence="1">
    <location>
        <begin position="48"/>
        <end position="76"/>
    </location>
</feature>
<dbReference type="PROSITE" id="PS00018">
    <property type="entry name" value="EF_HAND_1"/>
    <property type="match status" value="1"/>
</dbReference>
<evidence type="ECO:0000313" key="3">
    <source>
        <dbReference type="EMBL" id="NKY22213.1"/>
    </source>
</evidence>
<keyword evidence="4" id="KW-1185">Reference proteome</keyword>
<dbReference type="AlphaFoldDB" id="A0A7X6KUF4"/>
<accession>A0A7X6KUF4</accession>
<evidence type="ECO:0000259" key="2">
    <source>
        <dbReference type="PROSITE" id="PS50222"/>
    </source>
</evidence>
<dbReference type="GO" id="GO:0005509">
    <property type="term" value="F:calcium ion binding"/>
    <property type="evidence" value="ECO:0007669"/>
    <property type="project" value="InterPro"/>
</dbReference>
<gene>
    <name evidence="3" type="ORF">HGA03_05980</name>
</gene>
<dbReference type="InterPro" id="IPR018247">
    <property type="entry name" value="EF_Hand_1_Ca_BS"/>
</dbReference>
<name>A0A7X6KUF4_9CELL</name>
<dbReference type="Proteomes" id="UP000581206">
    <property type="component" value="Unassembled WGS sequence"/>
</dbReference>
<dbReference type="RefSeq" id="WP_168629315.1">
    <property type="nucleotide sequence ID" value="NZ_BONL01000033.1"/>
</dbReference>
<reference evidence="3 4" key="1">
    <citation type="submission" date="2020-04" db="EMBL/GenBank/DDBJ databases">
        <title>MicrobeNet Type strains.</title>
        <authorList>
            <person name="Nicholson A.C."/>
        </authorList>
    </citation>
    <scope>NUCLEOTIDE SEQUENCE [LARGE SCALE GENOMIC DNA]</scope>
    <source>
        <strain evidence="3 4">ATCC BAA-788</strain>
    </source>
</reference>
<feature type="domain" description="EF-hand" evidence="2">
    <location>
        <begin position="131"/>
        <end position="155"/>
    </location>
</feature>
<feature type="region of interest" description="Disordered" evidence="1">
    <location>
        <begin position="1"/>
        <end position="89"/>
    </location>
</feature>
<dbReference type="EMBL" id="JAAXOX010000002">
    <property type="protein sequence ID" value="NKY22213.1"/>
    <property type="molecule type" value="Genomic_DNA"/>
</dbReference>
<organism evidence="3 4">
    <name type="scientific">Cellulomonas denverensis</name>
    <dbReference type="NCBI Taxonomy" id="264297"/>
    <lineage>
        <taxon>Bacteria</taxon>
        <taxon>Bacillati</taxon>
        <taxon>Actinomycetota</taxon>
        <taxon>Actinomycetes</taxon>
        <taxon>Micrococcales</taxon>
        <taxon>Cellulomonadaceae</taxon>
        <taxon>Cellulomonas</taxon>
    </lineage>
</organism>
<feature type="region of interest" description="Disordered" evidence="1">
    <location>
        <begin position="161"/>
        <end position="196"/>
    </location>
</feature>
<comment type="caution">
    <text evidence="3">The sequence shown here is derived from an EMBL/GenBank/DDBJ whole genome shotgun (WGS) entry which is preliminary data.</text>
</comment>
<proteinExistence type="predicted"/>
<feature type="compositionally biased region" description="Acidic residues" evidence="1">
    <location>
        <begin position="33"/>
        <end position="47"/>
    </location>
</feature>
<evidence type="ECO:0000313" key="4">
    <source>
        <dbReference type="Proteomes" id="UP000581206"/>
    </source>
</evidence>
<protein>
    <recommendedName>
        <fullName evidence="2">EF-hand domain-containing protein</fullName>
    </recommendedName>
</protein>
<evidence type="ECO:0000256" key="1">
    <source>
        <dbReference type="SAM" id="MobiDB-lite"/>
    </source>
</evidence>
<dbReference type="PROSITE" id="PS50222">
    <property type="entry name" value="EF_HAND_2"/>
    <property type="match status" value="1"/>
</dbReference>
<dbReference type="InterPro" id="IPR002048">
    <property type="entry name" value="EF_hand_dom"/>
</dbReference>
<sequence>MSTDTSTDIVAALDATDPNLQDATADERVQTDTEVDADESVEGEEELGDKGKQALDRMKAKLQAERAARRAAEAKLNESSAADDPDRIQREANARAVAKANDRILRAEVRAAATGKLSDPSDALTFIDMTQFDVDDDGEVDQEEIAQAITDLIAKKPYLAAQGGPKSLKPDPSQGEGGRGTATTADRFAQAIDGLI</sequence>